<proteinExistence type="predicted"/>
<evidence type="ECO:0000313" key="2">
    <source>
        <dbReference type="Proteomes" id="UP000193964"/>
    </source>
</evidence>
<sequence length="115" mass="13187">MCLVMLTNRGAVTDTWASWRFYNRVRPQFLAWNHAILTYENESGDGEKMVKFVDDAANILELHGITYGYEGGTPGELAEMLIKEGFQNPDRIRHLVYNIGGDQKYPMTISRDSRI</sequence>
<evidence type="ECO:0000313" key="1">
    <source>
        <dbReference type="EMBL" id="ORX16003.1"/>
    </source>
</evidence>
<accession>A0A1X2FC36</accession>
<reference evidence="1 2" key="1">
    <citation type="submission" date="2016-01" db="EMBL/GenBank/DDBJ databases">
        <title>The new phylogeny of the genus Mycobacterium.</title>
        <authorList>
            <person name="Tarcisio F."/>
            <person name="Conor M."/>
            <person name="Antonella G."/>
            <person name="Elisabetta G."/>
            <person name="Giulia F.S."/>
            <person name="Sara T."/>
            <person name="Anna F."/>
            <person name="Clotilde B."/>
            <person name="Roberto B."/>
            <person name="Veronica D.S."/>
            <person name="Fabio R."/>
            <person name="Monica P."/>
            <person name="Olivier J."/>
            <person name="Enrico T."/>
            <person name="Nicola S."/>
        </authorList>
    </citation>
    <scope>NUCLEOTIDE SEQUENCE [LARGE SCALE GENOMIC DNA]</scope>
    <source>
        <strain evidence="1 2">ATCC 700010</strain>
    </source>
</reference>
<gene>
    <name evidence="1" type="ORF">AWC31_01135</name>
</gene>
<protein>
    <submittedName>
        <fullName evidence="1">Uncharacterized protein</fullName>
    </submittedName>
</protein>
<dbReference type="AlphaFoldDB" id="A0A1X2FC36"/>
<dbReference type="Proteomes" id="UP000193964">
    <property type="component" value="Unassembled WGS sequence"/>
</dbReference>
<comment type="caution">
    <text evidence="1">The sequence shown here is derived from an EMBL/GenBank/DDBJ whole genome shotgun (WGS) entry which is preliminary data.</text>
</comment>
<organism evidence="1 2">
    <name type="scientific">Mycolicibacterium wolinskyi</name>
    <dbReference type="NCBI Taxonomy" id="59750"/>
    <lineage>
        <taxon>Bacteria</taxon>
        <taxon>Bacillati</taxon>
        <taxon>Actinomycetota</taxon>
        <taxon>Actinomycetes</taxon>
        <taxon>Mycobacteriales</taxon>
        <taxon>Mycobacteriaceae</taxon>
        <taxon>Mycolicibacterium</taxon>
    </lineage>
</organism>
<dbReference type="EMBL" id="LQQA01000012">
    <property type="protein sequence ID" value="ORX16003.1"/>
    <property type="molecule type" value="Genomic_DNA"/>
</dbReference>
<name>A0A1X2FC36_9MYCO</name>